<sequence length="155" mass="17451">MKFLIKCKNDNVKQMYKNHSIFHKGDSGLDLYITEDTTIEPGEMKLVGLGISCQLQSSKWYCPWAKKYNSYMMFPRSSISKTPLRMANSIGLCDASYTGELKAPLYNTSDKPFQLKTGDRYVQLVAPNLEEVTFTIVEKHRNTSRGSGGFGSTGK</sequence>
<dbReference type="EC" id="3.6.1.23" evidence="2"/>
<dbReference type="GO" id="GO:0000287">
    <property type="term" value="F:magnesium ion binding"/>
    <property type="evidence" value="ECO:0007669"/>
    <property type="project" value="InterPro"/>
</dbReference>
<dbReference type="Gene3D" id="2.70.40.10">
    <property type="match status" value="1"/>
</dbReference>
<accession>A0A6C0ALB4</accession>
<dbReference type="Pfam" id="PF00692">
    <property type="entry name" value="dUTPase"/>
    <property type="match status" value="1"/>
</dbReference>
<organism evidence="6">
    <name type="scientific">viral metagenome</name>
    <dbReference type="NCBI Taxonomy" id="1070528"/>
    <lineage>
        <taxon>unclassified sequences</taxon>
        <taxon>metagenomes</taxon>
        <taxon>organismal metagenomes</taxon>
    </lineage>
</organism>
<dbReference type="GO" id="GO:0006226">
    <property type="term" value="P:dUMP biosynthetic process"/>
    <property type="evidence" value="ECO:0007669"/>
    <property type="project" value="InterPro"/>
</dbReference>
<dbReference type="InterPro" id="IPR036157">
    <property type="entry name" value="dUTPase-like_sf"/>
</dbReference>
<dbReference type="InterPro" id="IPR033704">
    <property type="entry name" value="dUTPase_trimeric"/>
</dbReference>
<dbReference type="EMBL" id="MN740714">
    <property type="protein sequence ID" value="QHS80589.1"/>
    <property type="molecule type" value="Genomic_DNA"/>
</dbReference>
<keyword evidence="4" id="KW-0546">Nucleotide metabolism</keyword>
<dbReference type="SUPFAM" id="SSF51283">
    <property type="entry name" value="dUTPase-like"/>
    <property type="match status" value="1"/>
</dbReference>
<dbReference type="InterPro" id="IPR008181">
    <property type="entry name" value="dUTPase"/>
</dbReference>
<comment type="similarity">
    <text evidence="1">Belongs to the dUTPase family.</text>
</comment>
<evidence type="ECO:0000256" key="4">
    <source>
        <dbReference type="ARBA" id="ARBA00023080"/>
    </source>
</evidence>
<reference evidence="6" key="1">
    <citation type="journal article" date="2020" name="Nature">
        <title>Giant virus diversity and host interactions through global metagenomics.</title>
        <authorList>
            <person name="Schulz F."/>
            <person name="Roux S."/>
            <person name="Paez-Espino D."/>
            <person name="Jungbluth S."/>
            <person name="Walsh D.A."/>
            <person name="Denef V.J."/>
            <person name="McMahon K.D."/>
            <person name="Konstantinidis K.T."/>
            <person name="Eloe-Fadrosh E.A."/>
            <person name="Kyrpides N.C."/>
            <person name="Woyke T."/>
        </authorList>
    </citation>
    <scope>NUCLEOTIDE SEQUENCE</scope>
    <source>
        <strain evidence="6">GVMAG-S-1091796-13</strain>
    </source>
</reference>
<proteinExistence type="inferred from homology"/>
<dbReference type="CDD" id="cd07557">
    <property type="entry name" value="trimeric_dUTPase"/>
    <property type="match status" value="1"/>
</dbReference>
<protein>
    <recommendedName>
        <fullName evidence="2">dUTP diphosphatase</fullName>
        <ecNumber evidence="2">3.6.1.23</ecNumber>
    </recommendedName>
</protein>
<keyword evidence="3" id="KW-0378">Hydrolase</keyword>
<evidence type="ECO:0000256" key="2">
    <source>
        <dbReference type="ARBA" id="ARBA00012379"/>
    </source>
</evidence>
<dbReference type="GO" id="GO:0046081">
    <property type="term" value="P:dUTP catabolic process"/>
    <property type="evidence" value="ECO:0007669"/>
    <property type="project" value="InterPro"/>
</dbReference>
<name>A0A6C0ALB4_9ZZZZ</name>
<dbReference type="AlphaFoldDB" id="A0A6C0ALB4"/>
<evidence type="ECO:0000256" key="1">
    <source>
        <dbReference type="ARBA" id="ARBA00006581"/>
    </source>
</evidence>
<evidence type="ECO:0000256" key="3">
    <source>
        <dbReference type="ARBA" id="ARBA00022801"/>
    </source>
</evidence>
<evidence type="ECO:0000313" key="6">
    <source>
        <dbReference type="EMBL" id="QHS80589.1"/>
    </source>
</evidence>
<dbReference type="InterPro" id="IPR029054">
    <property type="entry name" value="dUTPase-like"/>
</dbReference>
<dbReference type="PANTHER" id="PTHR11241:SF0">
    <property type="entry name" value="DEOXYURIDINE 5'-TRIPHOSPHATE NUCLEOTIDOHYDROLASE"/>
    <property type="match status" value="1"/>
</dbReference>
<evidence type="ECO:0000259" key="5">
    <source>
        <dbReference type="Pfam" id="PF00692"/>
    </source>
</evidence>
<dbReference type="PANTHER" id="PTHR11241">
    <property type="entry name" value="DEOXYURIDINE 5'-TRIPHOSPHATE NUCLEOTIDOHYDROLASE"/>
    <property type="match status" value="1"/>
</dbReference>
<dbReference type="GO" id="GO:0004170">
    <property type="term" value="F:dUTP diphosphatase activity"/>
    <property type="evidence" value="ECO:0007669"/>
    <property type="project" value="UniProtKB-EC"/>
</dbReference>
<feature type="domain" description="dUTPase-like" evidence="5">
    <location>
        <begin position="24"/>
        <end position="154"/>
    </location>
</feature>
<dbReference type="EMBL" id="MN740715">
    <property type="protein sequence ID" value="QHS80645.1"/>
    <property type="molecule type" value="Genomic_DNA"/>
</dbReference>